<feature type="transmembrane region" description="Helical" evidence="8">
    <location>
        <begin position="142"/>
        <end position="161"/>
    </location>
</feature>
<reference evidence="10 11" key="2">
    <citation type="submission" date="2022-06" db="EMBL/GenBank/DDBJ databases">
        <title>Genomic Encyclopedia of Type Strains, Phase I: the one thousand microbial genomes (KMG-I) project.</title>
        <authorList>
            <person name="Kyrpides N."/>
        </authorList>
    </citation>
    <scope>NUCLEOTIDE SEQUENCE [LARGE SCALE GENOMIC DNA]</scope>
    <source>
        <strain evidence="10 11">DSM 43889</strain>
    </source>
</reference>
<organism evidence="10 11">
    <name type="scientific">Actinoalloteichus caeruleus DSM 43889</name>
    <dbReference type="NCBI Taxonomy" id="1120930"/>
    <lineage>
        <taxon>Bacteria</taxon>
        <taxon>Bacillati</taxon>
        <taxon>Actinomycetota</taxon>
        <taxon>Actinomycetes</taxon>
        <taxon>Pseudonocardiales</taxon>
        <taxon>Pseudonocardiaceae</taxon>
        <taxon>Actinoalloteichus</taxon>
        <taxon>Actinoalloteichus cyanogriseus</taxon>
    </lineage>
</organism>
<dbReference type="InterPro" id="IPR051789">
    <property type="entry name" value="Bact_Polyamine_Transport"/>
</dbReference>
<evidence type="ECO:0000313" key="11">
    <source>
        <dbReference type="Proteomes" id="UP000791080"/>
    </source>
</evidence>
<feature type="domain" description="ABC transmembrane type-1" evidence="9">
    <location>
        <begin position="74"/>
        <end position="263"/>
    </location>
</feature>
<dbReference type="PROSITE" id="PS50928">
    <property type="entry name" value="ABC_TM1"/>
    <property type="match status" value="1"/>
</dbReference>
<dbReference type="RefSeq" id="WP_026419928.1">
    <property type="nucleotide sequence ID" value="NZ_AUBJ02000001.1"/>
</dbReference>
<evidence type="ECO:0000313" key="10">
    <source>
        <dbReference type="EMBL" id="MCP2334374.1"/>
    </source>
</evidence>
<evidence type="ECO:0000256" key="4">
    <source>
        <dbReference type="ARBA" id="ARBA00022475"/>
    </source>
</evidence>
<evidence type="ECO:0000259" key="9">
    <source>
        <dbReference type="PROSITE" id="PS50928"/>
    </source>
</evidence>
<comment type="subcellular location">
    <subcellularLocation>
        <location evidence="1 8">Cell membrane</location>
        <topology evidence="1 8">Multi-pass membrane protein</topology>
    </subcellularLocation>
</comment>
<accession>A0ABT1JPD0</accession>
<keyword evidence="5 8" id="KW-0812">Transmembrane</keyword>
<dbReference type="Gene3D" id="1.10.3720.10">
    <property type="entry name" value="MetI-like"/>
    <property type="match status" value="1"/>
</dbReference>
<feature type="transmembrane region" description="Helical" evidence="8">
    <location>
        <begin position="111"/>
        <end position="136"/>
    </location>
</feature>
<keyword evidence="4" id="KW-1003">Cell membrane</keyword>
<keyword evidence="3 8" id="KW-0813">Transport</keyword>
<reference evidence="10 11" key="1">
    <citation type="submission" date="2013-07" db="EMBL/GenBank/DDBJ databases">
        <authorList>
            <consortium name="DOE Joint Genome Institute"/>
            <person name="Reeve W."/>
            <person name="Huntemann M."/>
            <person name="Han J."/>
            <person name="Chen A."/>
            <person name="Kyrpides N."/>
            <person name="Mavromatis K."/>
            <person name="Markowitz V."/>
            <person name="Palaniappan K."/>
            <person name="Ivanova N."/>
            <person name="Schaumberg A."/>
            <person name="Pati A."/>
            <person name="Liolios K."/>
            <person name="Nordberg H.P."/>
            <person name="Cantor M.N."/>
            <person name="Hua S.X."/>
            <person name="Woyke T."/>
        </authorList>
    </citation>
    <scope>NUCLEOTIDE SEQUENCE [LARGE SCALE GENOMIC DNA]</scope>
    <source>
        <strain evidence="10 11">DSM 43889</strain>
    </source>
</reference>
<proteinExistence type="inferred from homology"/>
<evidence type="ECO:0000256" key="5">
    <source>
        <dbReference type="ARBA" id="ARBA00022692"/>
    </source>
</evidence>
<keyword evidence="11" id="KW-1185">Reference proteome</keyword>
<sequence length="276" mass="29339">MTVEHAGRGRRAARGRRPWVLLAAVVGAYAFLYAPILWLALLSFNDSRSVSTFTGFSLRWYAELLTDGQVLDALWLTVRLAASTAVVAAVLGTLAAWALRRPFRGRGLWSTVLAMPLVVPEVVLGVSLLAFCVKLAGIPLGFGALLAAHVTFSLSFVVIVVRARLAGLDPRLEEAAADLGAGPLTRWRTVTLPVLWPAIGAGAAFAFVLSFDDVVTSSYLSGVGGTPLPVLVYGQASRRGVSPEIVALSTSMVVLSTVLLVLAVLVVARRARHLDR</sequence>
<keyword evidence="7 8" id="KW-0472">Membrane</keyword>
<comment type="similarity">
    <text evidence="2">Belongs to the binding-protein-dependent transport system permease family. CysTW subfamily.</text>
</comment>
<name>A0ABT1JPD0_ACTCY</name>
<evidence type="ECO:0000256" key="6">
    <source>
        <dbReference type="ARBA" id="ARBA00022989"/>
    </source>
</evidence>
<dbReference type="PANTHER" id="PTHR43848:SF2">
    <property type="entry name" value="PUTRESCINE TRANSPORT SYSTEM PERMEASE PROTEIN POTI"/>
    <property type="match status" value="1"/>
</dbReference>
<feature type="transmembrane region" description="Helical" evidence="8">
    <location>
        <begin position="245"/>
        <end position="268"/>
    </location>
</feature>
<feature type="transmembrane region" description="Helical" evidence="8">
    <location>
        <begin position="194"/>
        <end position="211"/>
    </location>
</feature>
<evidence type="ECO:0000256" key="8">
    <source>
        <dbReference type="RuleBase" id="RU363032"/>
    </source>
</evidence>
<evidence type="ECO:0000256" key="7">
    <source>
        <dbReference type="ARBA" id="ARBA00023136"/>
    </source>
</evidence>
<gene>
    <name evidence="10" type="ORF">G443_004644</name>
</gene>
<comment type="caution">
    <text evidence="10">The sequence shown here is derived from an EMBL/GenBank/DDBJ whole genome shotgun (WGS) entry which is preliminary data.</text>
</comment>
<dbReference type="SUPFAM" id="SSF161098">
    <property type="entry name" value="MetI-like"/>
    <property type="match status" value="1"/>
</dbReference>
<evidence type="ECO:0000256" key="2">
    <source>
        <dbReference type="ARBA" id="ARBA00007069"/>
    </source>
</evidence>
<dbReference type="PANTHER" id="PTHR43848">
    <property type="entry name" value="PUTRESCINE TRANSPORT SYSTEM PERMEASE PROTEIN POTI"/>
    <property type="match status" value="1"/>
</dbReference>
<protein>
    <submittedName>
        <fullName evidence="10">Spermidine/putrescine transport system permease protein</fullName>
    </submittedName>
</protein>
<dbReference type="EMBL" id="AUBJ02000001">
    <property type="protein sequence ID" value="MCP2334374.1"/>
    <property type="molecule type" value="Genomic_DNA"/>
</dbReference>
<dbReference type="Proteomes" id="UP000791080">
    <property type="component" value="Unassembled WGS sequence"/>
</dbReference>
<keyword evidence="6 8" id="KW-1133">Transmembrane helix</keyword>
<dbReference type="InterPro" id="IPR035906">
    <property type="entry name" value="MetI-like_sf"/>
</dbReference>
<dbReference type="InterPro" id="IPR000515">
    <property type="entry name" value="MetI-like"/>
</dbReference>
<feature type="transmembrane region" description="Helical" evidence="8">
    <location>
        <begin position="20"/>
        <end position="41"/>
    </location>
</feature>
<evidence type="ECO:0000256" key="3">
    <source>
        <dbReference type="ARBA" id="ARBA00022448"/>
    </source>
</evidence>
<evidence type="ECO:0000256" key="1">
    <source>
        <dbReference type="ARBA" id="ARBA00004651"/>
    </source>
</evidence>
<dbReference type="Pfam" id="PF00528">
    <property type="entry name" value="BPD_transp_1"/>
    <property type="match status" value="1"/>
</dbReference>
<dbReference type="CDD" id="cd06261">
    <property type="entry name" value="TM_PBP2"/>
    <property type="match status" value="1"/>
</dbReference>
<feature type="transmembrane region" description="Helical" evidence="8">
    <location>
        <begin position="73"/>
        <end position="99"/>
    </location>
</feature>